<dbReference type="AlphaFoldDB" id="A0A2K1J1V7"/>
<dbReference type="PROSITE" id="PS00086">
    <property type="entry name" value="CYTOCHROME_P450"/>
    <property type="match status" value="1"/>
</dbReference>
<feature type="transmembrane region" description="Helical" evidence="7">
    <location>
        <begin position="6"/>
        <end position="29"/>
    </location>
</feature>
<protein>
    <recommendedName>
        <fullName evidence="11">Cytochrome P450</fullName>
    </recommendedName>
</protein>
<evidence type="ECO:0008006" key="11">
    <source>
        <dbReference type="Google" id="ProtNLM"/>
    </source>
</evidence>
<accession>A0A2K1J1V7</accession>
<dbReference type="GO" id="GO:0044550">
    <property type="term" value="P:secondary metabolite biosynthetic process"/>
    <property type="evidence" value="ECO:0007669"/>
    <property type="project" value="UniProtKB-ARBA"/>
</dbReference>
<proteinExistence type="inferred from homology"/>
<reference evidence="8 10" key="1">
    <citation type="journal article" date="2008" name="Science">
        <title>The Physcomitrella genome reveals evolutionary insights into the conquest of land by plants.</title>
        <authorList>
            <person name="Rensing S."/>
            <person name="Lang D."/>
            <person name="Zimmer A."/>
            <person name="Terry A."/>
            <person name="Salamov A."/>
            <person name="Shapiro H."/>
            <person name="Nishiyama T."/>
            <person name="Perroud P.-F."/>
            <person name="Lindquist E."/>
            <person name="Kamisugi Y."/>
            <person name="Tanahashi T."/>
            <person name="Sakakibara K."/>
            <person name="Fujita T."/>
            <person name="Oishi K."/>
            <person name="Shin-I T."/>
            <person name="Kuroki Y."/>
            <person name="Toyoda A."/>
            <person name="Suzuki Y."/>
            <person name="Hashimoto A."/>
            <person name="Yamaguchi K."/>
            <person name="Sugano A."/>
            <person name="Kohara Y."/>
            <person name="Fujiyama A."/>
            <person name="Anterola A."/>
            <person name="Aoki S."/>
            <person name="Ashton N."/>
            <person name="Barbazuk W.B."/>
            <person name="Barker E."/>
            <person name="Bennetzen J."/>
            <person name="Bezanilla M."/>
            <person name="Blankenship R."/>
            <person name="Cho S.H."/>
            <person name="Dutcher S."/>
            <person name="Estelle M."/>
            <person name="Fawcett J.A."/>
            <person name="Gundlach H."/>
            <person name="Hanada K."/>
            <person name="Heyl A."/>
            <person name="Hicks K.A."/>
            <person name="Hugh J."/>
            <person name="Lohr M."/>
            <person name="Mayer K."/>
            <person name="Melkozernov A."/>
            <person name="Murata T."/>
            <person name="Nelson D."/>
            <person name="Pils B."/>
            <person name="Prigge M."/>
            <person name="Reiss B."/>
            <person name="Renner T."/>
            <person name="Rombauts S."/>
            <person name="Rushton P."/>
            <person name="Sanderfoot A."/>
            <person name="Schween G."/>
            <person name="Shiu S.-H."/>
            <person name="Stueber K."/>
            <person name="Theodoulou F.L."/>
            <person name="Tu H."/>
            <person name="Van de Peer Y."/>
            <person name="Verrier P.J."/>
            <person name="Waters E."/>
            <person name="Wood A."/>
            <person name="Yang L."/>
            <person name="Cove D."/>
            <person name="Cuming A."/>
            <person name="Hasebe M."/>
            <person name="Lucas S."/>
            <person name="Mishler D.B."/>
            <person name="Reski R."/>
            <person name="Grigoriev I."/>
            <person name="Quatrano R.S."/>
            <person name="Boore J.L."/>
        </authorList>
    </citation>
    <scope>NUCLEOTIDE SEQUENCE [LARGE SCALE GENOMIC DNA]</scope>
    <source>
        <strain evidence="9 10">cv. Gransden 2004</strain>
    </source>
</reference>
<dbReference type="GO" id="GO:0016705">
    <property type="term" value="F:oxidoreductase activity, acting on paired donors, with incorporation or reduction of molecular oxygen"/>
    <property type="evidence" value="ECO:0007669"/>
    <property type="project" value="InterPro"/>
</dbReference>
<keyword evidence="7" id="KW-0812">Transmembrane</keyword>
<dbReference type="InterPro" id="IPR036396">
    <property type="entry name" value="Cyt_P450_sf"/>
</dbReference>
<dbReference type="PANTHER" id="PTHR47944">
    <property type="entry name" value="CYTOCHROME P450 98A9"/>
    <property type="match status" value="1"/>
</dbReference>
<dbReference type="Proteomes" id="UP000006727">
    <property type="component" value="Chromosome 18"/>
</dbReference>
<dbReference type="EnsemblPlants" id="Pp3c18_21260V3.1">
    <property type="protein sequence ID" value="PAC:32983148.CDS.1"/>
    <property type="gene ID" value="Pp3c18_21260"/>
</dbReference>
<dbReference type="FunFam" id="1.10.630.10:FF:000353">
    <property type="entry name" value="Predicted protein"/>
    <property type="match status" value="1"/>
</dbReference>
<dbReference type="GO" id="GO:0020037">
    <property type="term" value="F:heme binding"/>
    <property type="evidence" value="ECO:0007669"/>
    <property type="project" value="InterPro"/>
</dbReference>
<evidence type="ECO:0000313" key="9">
    <source>
        <dbReference type="EnsemblPlants" id="PAC:32983148.CDS.1"/>
    </source>
</evidence>
<dbReference type="InterPro" id="IPR002401">
    <property type="entry name" value="Cyt_P450_E_grp-I"/>
</dbReference>
<dbReference type="PRINTS" id="PR00385">
    <property type="entry name" value="P450"/>
</dbReference>
<evidence type="ECO:0000256" key="3">
    <source>
        <dbReference type="ARBA" id="ARBA00023002"/>
    </source>
</evidence>
<evidence type="ECO:0000256" key="7">
    <source>
        <dbReference type="SAM" id="Phobius"/>
    </source>
</evidence>
<dbReference type="InterPro" id="IPR001128">
    <property type="entry name" value="Cyt_P450"/>
</dbReference>
<dbReference type="STRING" id="3218.A0A2K1J1V7"/>
<dbReference type="GO" id="GO:0005506">
    <property type="term" value="F:iron ion binding"/>
    <property type="evidence" value="ECO:0007669"/>
    <property type="project" value="InterPro"/>
</dbReference>
<keyword evidence="7" id="KW-0472">Membrane</keyword>
<keyword evidence="7" id="KW-1133">Transmembrane helix</keyword>
<reference evidence="8 10" key="2">
    <citation type="journal article" date="2018" name="Plant J.">
        <title>The Physcomitrella patens chromosome-scale assembly reveals moss genome structure and evolution.</title>
        <authorList>
            <person name="Lang D."/>
            <person name="Ullrich K.K."/>
            <person name="Murat F."/>
            <person name="Fuchs J."/>
            <person name="Jenkins J."/>
            <person name="Haas F.B."/>
            <person name="Piednoel M."/>
            <person name="Gundlach H."/>
            <person name="Van Bel M."/>
            <person name="Meyberg R."/>
            <person name="Vives C."/>
            <person name="Morata J."/>
            <person name="Symeonidi A."/>
            <person name="Hiss M."/>
            <person name="Muchero W."/>
            <person name="Kamisugi Y."/>
            <person name="Saleh O."/>
            <person name="Blanc G."/>
            <person name="Decker E.L."/>
            <person name="van Gessel N."/>
            <person name="Grimwood J."/>
            <person name="Hayes R.D."/>
            <person name="Graham S.W."/>
            <person name="Gunter L.E."/>
            <person name="McDaniel S.F."/>
            <person name="Hoernstein S.N.W."/>
            <person name="Larsson A."/>
            <person name="Li F.W."/>
            <person name="Perroud P.F."/>
            <person name="Phillips J."/>
            <person name="Ranjan P."/>
            <person name="Rokshar D.S."/>
            <person name="Rothfels C.J."/>
            <person name="Schneider L."/>
            <person name="Shu S."/>
            <person name="Stevenson D.W."/>
            <person name="Thummler F."/>
            <person name="Tillich M."/>
            <person name="Villarreal Aguilar J.C."/>
            <person name="Widiez T."/>
            <person name="Wong G.K."/>
            <person name="Wymore A."/>
            <person name="Zhang Y."/>
            <person name="Zimmer A.D."/>
            <person name="Quatrano R.S."/>
            <person name="Mayer K.F.X."/>
            <person name="Goodstein D."/>
            <person name="Casacuberta J.M."/>
            <person name="Vandepoele K."/>
            <person name="Reski R."/>
            <person name="Cuming A.C."/>
            <person name="Tuskan G.A."/>
            <person name="Maumus F."/>
            <person name="Salse J."/>
            <person name="Schmutz J."/>
            <person name="Rensing S.A."/>
        </authorList>
    </citation>
    <scope>NUCLEOTIDE SEQUENCE [LARGE SCALE GENOMIC DNA]</scope>
    <source>
        <strain evidence="9 10">cv. Gransden 2004</strain>
    </source>
</reference>
<keyword evidence="3 6" id="KW-0560">Oxidoreductase</keyword>
<keyword evidence="4 5" id="KW-0408">Iron</keyword>
<evidence type="ECO:0000313" key="8">
    <source>
        <dbReference type="EMBL" id="PNR35508.1"/>
    </source>
</evidence>
<comment type="similarity">
    <text evidence="1 6">Belongs to the cytochrome P450 family.</text>
</comment>
<dbReference type="PRINTS" id="PR00463">
    <property type="entry name" value="EP450I"/>
</dbReference>
<keyword evidence="10" id="KW-1185">Reference proteome</keyword>
<dbReference type="SUPFAM" id="SSF48264">
    <property type="entry name" value="Cytochrome P450"/>
    <property type="match status" value="1"/>
</dbReference>
<evidence type="ECO:0000256" key="2">
    <source>
        <dbReference type="ARBA" id="ARBA00022723"/>
    </source>
</evidence>
<dbReference type="EMBL" id="ABEU02000018">
    <property type="protein sequence ID" value="PNR35508.1"/>
    <property type="molecule type" value="Genomic_DNA"/>
</dbReference>
<dbReference type="PANTHER" id="PTHR47944:SF4">
    <property type="entry name" value="OS09G0441700 PROTEIN"/>
    <property type="match status" value="1"/>
</dbReference>
<dbReference type="Gramene" id="Pp3c18_21260V3.1">
    <property type="protein sequence ID" value="PAC:32983148.CDS.1"/>
    <property type="gene ID" value="Pp3c18_21260"/>
</dbReference>
<dbReference type="EnsemblPlants" id="Pp3c18_21260V3.2">
    <property type="protein sequence ID" value="PAC:32983149.CDS.1"/>
    <property type="gene ID" value="Pp3c18_21260"/>
</dbReference>
<dbReference type="OMA" id="HILEWAL"/>
<dbReference type="RefSeq" id="XP_024403148.1">
    <property type="nucleotide sequence ID" value="XM_024547380.2"/>
</dbReference>
<keyword evidence="6" id="KW-0503">Monooxygenase</keyword>
<dbReference type="Pfam" id="PF00067">
    <property type="entry name" value="p450"/>
    <property type="match status" value="1"/>
</dbReference>
<comment type="cofactor">
    <cofactor evidence="5">
        <name>heme</name>
        <dbReference type="ChEBI" id="CHEBI:30413"/>
    </cofactor>
</comment>
<sequence length="530" mass="59829">MANYIIASNALVLLAFVTFFFVYFLRAFILRDKKLRPKYPPSPWKWPILGNLPQLLRGGPACHTTFRLLAKELGPVYNVWLGGSFPMVIVTGEETVHEALIKQSSVFSSRPKLLSWQHISAGFKTTMTSPFGPHWQKLRKTISVDLLGPSKLASYKPIRDSEIQKLLARLREQAHANAGLVSPLDQLRTSAVDVIMRIGFGEEFALMEAVNSNRRHAKIVELDRCFRQLMDAGSIFQLVIDSSVVARTLLFPLARSANRNIETVADNTVSLVMPIVQQRKRYLQDHPATETRTFVDALISCKGESALTDLEIVWNVVELMVGGTDNTSHILEWALANMVKYPHIQEKVYTEVRCAMGPNLERRLVEESELDKLPYLQAVVKESMRRHMMTPLAIPKLAAQDCKLSGYDIPKGTMVVFHAGALAMDDDIWTDPLNFRPERFLAGTGSSNAPVTQTHKHAFMPFGAGRRSCPGAAMGFLHLHHLFANLIYAFEWGPESPRKAVDFTEKFRMVVTMKNPLRATIKERTHFRMM</sequence>
<organism evidence="8">
    <name type="scientific">Physcomitrium patens</name>
    <name type="common">Spreading-leaved earth moss</name>
    <name type="synonym">Physcomitrella patens</name>
    <dbReference type="NCBI Taxonomy" id="3218"/>
    <lineage>
        <taxon>Eukaryota</taxon>
        <taxon>Viridiplantae</taxon>
        <taxon>Streptophyta</taxon>
        <taxon>Embryophyta</taxon>
        <taxon>Bryophyta</taxon>
        <taxon>Bryophytina</taxon>
        <taxon>Bryopsida</taxon>
        <taxon>Funariidae</taxon>
        <taxon>Funariales</taxon>
        <taxon>Funariaceae</taxon>
        <taxon>Physcomitrium</taxon>
    </lineage>
</organism>
<dbReference type="PaxDb" id="3218-PP1S33_105V6.1"/>
<gene>
    <name evidence="9" type="primary">LOC112295594</name>
    <name evidence="8" type="ORF">PHYPA_023408</name>
</gene>
<name>A0A2K1J1V7_PHYPA</name>
<keyword evidence="5 6" id="KW-0349">Heme</keyword>
<keyword evidence="2 5" id="KW-0479">Metal-binding</keyword>
<dbReference type="OrthoDB" id="1470350at2759"/>
<dbReference type="Gramene" id="Pp3c18_21260V3.2">
    <property type="protein sequence ID" value="PAC:32983149.CDS.1"/>
    <property type="gene ID" value="Pp3c18_21260"/>
</dbReference>
<dbReference type="GO" id="GO:0004497">
    <property type="term" value="F:monooxygenase activity"/>
    <property type="evidence" value="ECO:0007669"/>
    <property type="project" value="UniProtKB-KW"/>
</dbReference>
<dbReference type="InterPro" id="IPR017972">
    <property type="entry name" value="Cyt_P450_CS"/>
</dbReference>
<dbReference type="Gene3D" id="1.10.630.10">
    <property type="entry name" value="Cytochrome P450"/>
    <property type="match status" value="1"/>
</dbReference>
<evidence type="ECO:0000256" key="5">
    <source>
        <dbReference type="PIRSR" id="PIRSR602401-1"/>
    </source>
</evidence>
<evidence type="ECO:0000256" key="6">
    <source>
        <dbReference type="RuleBase" id="RU000461"/>
    </source>
</evidence>
<evidence type="ECO:0000256" key="4">
    <source>
        <dbReference type="ARBA" id="ARBA00023004"/>
    </source>
</evidence>
<evidence type="ECO:0000313" key="10">
    <source>
        <dbReference type="Proteomes" id="UP000006727"/>
    </source>
</evidence>
<dbReference type="GeneID" id="112295594"/>
<feature type="binding site" description="axial binding residue" evidence="5">
    <location>
        <position position="469"/>
    </location>
    <ligand>
        <name>heme</name>
        <dbReference type="ChEBI" id="CHEBI:30413"/>
    </ligand>
    <ligandPart>
        <name>Fe</name>
        <dbReference type="ChEBI" id="CHEBI:18248"/>
    </ligandPart>
</feature>
<evidence type="ECO:0000256" key="1">
    <source>
        <dbReference type="ARBA" id="ARBA00010617"/>
    </source>
</evidence>
<reference evidence="9" key="3">
    <citation type="submission" date="2020-12" db="UniProtKB">
        <authorList>
            <consortium name="EnsemblPlants"/>
        </authorList>
    </citation>
    <scope>IDENTIFICATION</scope>
</reference>